<evidence type="ECO:0000256" key="4">
    <source>
        <dbReference type="ARBA" id="ARBA00022723"/>
    </source>
</evidence>
<keyword evidence="6" id="KW-0411">Iron-sulfur</keyword>
<dbReference type="PANTHER" id="PTHR43583">
    <property type="entry name" value="2-IMINOACETATE SYNTHASE"/>
    <property type="match status" value="1"/>
</dbReference>
<dbReference type="SFLD" id="SFLDF00301">
    <property type="entry name" value="2-iminoacetate_synthase_(ThiH)"/>
    <property type="match status" value="1"/>
</dbReference>
<feature type="domain" description="Biotin and thiamin synthesis-associated" evidence="7">
    <location>
        <begin position="300"/>
        <end position="416"/>
    </location>
</feature>
<dbReference type="Gene3D" id="3.20.20.70">
    <property type="entry name" value="Aldolase class I"/>
    <property type="match status" value="1"/>
</dbReference>
<dbReference type="NCBIfam" id="TIGR02351">
    <property type="entry name" value="thiH"/>
    <property type="match status" value="1"/>
</dbReference>
<reference evidence="8 9" key="1">
    <citation type="submission" date="2017-10" db="EMBL/GenBank/DDBJ databases">
        <title>Resolving the taxonomy of Roseburia spp., Eubacterium rectale and Agathobacter spp. through phylogenomic analysis.</title>
        <authorList>
            <person name="Sheridan P.O."/>
            <person name="Walker A.W."/>
            <person name="Duncan S.H."/>
            <person name="Scott K.P."/>
            <person name="Toole P.W.O."/>
            <person name="Luis P."/>
            <person name="Flint H.J."/>
        </authorList>
    </citation>
    <scope>NUCLEOTIDE SEQUENCE [LARGE SCALE GENOMIC DNA]</scope>
    <source>
        <strain evidence="8 9">JK623</strain>
    </source>
</reference>
<evidence type="ECO:0000256" key="5">
    <source>
        <dbReference type="ARBA" id="ARBA00023004"/>
    </source>
</evidence>
<dbReference type="InterPro" id="IPR007197">
    <property type="entry name" value="rSAM"/>
</dbReference>
<keyword evidence="3" id="KW-0949">S-adenosyl-L-methionine</keyword>
<dbReference type="InterPro" id="IPR012726">
    <property type="entry name" value="ThiH"/>
</dbReference>
<dbReference type="GO" id="GO:0003824">
    <property type="term" value="F:catalytic activity"/>
    <property type="evidence" value="ECO:0007669"/>
    <property type="project" value="InterPro"/>
</dbReference>
<evidence type="ECO:0000256" key="1">
    <source>
        <dbReference type="ARBA" id="ARBA00001966"/>
    </source>
</evidence>
<dbReference type="EMBL" id="PDYG01000128">
    <property type="protein sequence ID" value="PHU36672.1"/>
    <property type="molecule type" value="Genomic_DNA"/>
</dbReference>
<gene>
    <name evidence="8" type="ORF">CSX02_11950</name>
</gene>
<name>A0A2G3E062_9FIRM</name>
<dbReference type="InterPro" id="IPR058240">
    <property type="entry name" value="rSAM_sf"/>
</dbReference>
<dbReference type="Pfam" id="PF06968">
    <property type="entry name" value="BATS"/>
    <property type="match status" value="1"/>
</dbReference>
<dbReference type="InterPro" id="IPR013785">
    <property type="entry name" value="Aldolase_TIM"/>
</dbReference>
<organism evidence="8 9">
    <name type="scientific">Agathobacter ruminis</name>
    <dbReference type="NCBI Taxonomy" id="1712665"/>
    <lineage>
        <taxon>Bacteria</taxon>
        <taxon>Bacillati</taxon>
        <taxon>Bacillota</taxon>
        <taxon>Clostridia</taxon>
        <taxon>Lachnospirales</taxon>
        <taxon>Lachnospiraceae</taxon>
        <taxon>Agathobacter</taxon>
    </lineage>
</organism>
<evidence type="ECO:0000256" key="6">
    <source>
        <dbReference type="ARBA" id="ARBA00023014"/>
    </source>
</evidence>
<proteinExistence type="predicted"/>
<dbReference type="GO" id="GO:0009228">
    <property type="term" value="P:thiamine biosynthetic process"/>
    <property type="evidence" value="ECO:0007669"/>
    <property type="project" value="InterPro"/>
</dbReference>
<reference evidence="8 9" key="2">
    <citation type="submission" date="2017-10" db="EMBL/GenBank/DDBJ databases">
        <authorList>
            <person name="Banno H."/>
            <person name="Chua N.-H."/>
        </authorList>
    </citation>
    <scope>NUCLEOTIDE SEQUENCE [LARGE SCALE GENOMIC DNA]</scope>
    <source>
        <strain evidence="8 9">JK623</strain>
    </source>
</reference>
<protein>
    <submittedName>
        <fullName evidence="8">2-iminoacetate synthase ThiH</fullName>
    </submittedName>
</protein>
<dbReference type="SUPFAM" id="SSF102114">
    <property type="entry name" value="Radical SAM enzymes"/>
    <property type="match status" value="1"/>
</dbReference>
<dbReference type="SFLD" id="SFLDG01060">
    <property type="entry name" value="BATS_domain_containing"/>
    <property type="match status" value="1"/>
</dbReference>
<dbReference type="SFLD" id="SFLDG01081">
    <property type="entry name" value="cleavage_of_the_Ca-Cb_bond_in"/>
    <property type="match status" value="1"/>
</dbReference>
<evidence type="ECO:0000313" key="8">
    <source>
        <dbReference type="EMBL" id="PHU36672.1"/>
    </source>
</evidence>
<dbReference type="InterPro" id="IPR034428">
    <property type="entry name" value="ThiH/NoCL/HydG-like"/>
</dbReference>
<dbReference type="PANTHER" id="PTHR43583:SF1">
    <property type="entry name" value="2-IMINOACETATE SYNTHASE"/>
    <property type="match status" value="1"/>
</dbReference>
<evidence type="ECO:0000256" key="2">
    <source>
        <dbReference type="ARBA" id="ARBA00022485"/>
    </source>
</evidence>
<dbReference type="RefSeq" id="WP_099386842.1">
    <property type="nucleotide sequence ID" value="NZ_JANSWH010000035.1"/>
</dbReference>
<accession>A0A2G3E062</accession>
<comment type="caution">
    <text evidence="8">The sequence shown here is derived from an EMBL/GenBank/DDBJ whole genome shotgun (WGS) entry which is preliminary data.</text>
</comment>
<dbReference type="GO" id="GO:0051539">
    <property type="term" value="F:4 iron, 4 sulfur cluster binding"/>
    <property type="evidence" value="ECO:0007669"/>
    <property type="project" value="UniProtKB-KW"/>
</dbReference>
<keyword evidence="9" id="KW-1185">Reference proteome</keyword>
<keyword evidence="4" id="KW-0479">Metal-binding</keyword>
<dbReference type="AlphaFoldDB" id="A0A2G3E062"/>
<dbReference type="InterPro" id="IPR010722">
    <property type="entry name" value="BATS_dom"/>
</dbReference>
<dbReference type="Proteomes" id="UP000224563">
    <property type="component" value="Unassembled WGS sequence"/>
</dbReference>
<keyword evidence="5" id="KW-0408">Iron</keyword>
<evidence type="ECO:0000313" key="9">
    <source>
        <dbReference type="Proteomes" id="UP000224563"/>
    </source>
</evidence>
<dbReference type="GO" id="GO:0005506">
    <property type="term" value="F:iron ion binding"/>
    <property type="evidence" value="ECO:0007669"/>
    <property type="project" value="InterPro"/>
</dbReference>
<dbReference type="Pfam" id="PF04055">
    <property type="entry name" value="Radical_SAM"/>
    <property type="match status" value="1"/>
</dbReference>
<sequence length="424" mass="48438">MNEENQIYFIDSDELPPEALARKHALEQDPSTRTDHMAYMPGMEVLSSDIKDKVLAAMAAYDYDNYTAADVERALANERCSIEDFKALLSPAAAPYLEQMARKAELVTRNHFGNTVYIFTPLYIANYCQNYCVYCGFNCYNNIRRKKLSFEEIEHEMQVIAATGMEEILMLTGESRKYSDVHYIGEAVKIARKYFRNIGIEIYPVNVDEYRYLHECGVDYVTVFQETYNPDKYETLHLLGHKRVWPYRFDAQERALMGGMRGAGFSALLGLDDFRKDALATGLHVYYLNRKYPHAELSLSCPRLRPIVNNDRINPRDVGERELCQVLCAYRIFLPFAGITVSSRESAAFRNGITKICATKVSAGVSTGIGDHESKYDKEHPDCADNKDAGDEQFEINDSRSIKAMYHDMENGGLQPVLNDYIYV</sequence>
<dbReference type="SFLD" id="SFLDS00029">
    <property type="entry name" value="Radical_SAM"/>
    <property type="match status" value="1"/>
</dbReference>
<keyword evidence="2" id="KW-0004">4Fe-4S</keyword>
<dbReference type="SMART" id="SM00876">
    <property type="entry name" value="BATS"/>
    <property type="match status" value="1"/>
</dbReference>
<evidence type="ECO:0000256" key="3">
    <source>
        <dbReference type="ARBA" id="ARBA00022691"/>
    </source>
</evidence>
<dbReference type="CDD" id="cd01335">
    <property type="entry name" value="Radical_SAM"/>
    <property type="match status" value="1"/>
</dbReference>
<comment type="cofactor">
    <cofactor evidence="1">
        <name>[4Fe-4S] cluster</name>
        <dbReference type="ChEBI" id="CHEBI:49883"/>
    </cofactor>
</comment>
<evidence type="ECO:0000259" key="7">
    <source>
        <dbReference type="SMART" id="SM00876"/>
    </source>
</evidence>